<dbReference type="Proteomes" id="UP000694844">
    <property type="component" value="Chromosome 5"/>
</dbReference>
<keyword evidence="2" id="KW-1185">Reference proteome</keyword>
<evidence type="ECO:0000313" key="4">
    <source>
        <dbReference type="RefSeq" id="XP_022335511.1"/>
    </source>
</evidence>
<organism evidence="2 3">
    <name type="scientific">Crassostrea virginica</name>
    <name type="common">Eastern oyster</name>
    <dbReference type="NCBI Taxonomy" id="6565"/>
    <lineage>
        <taxon>Eukaryota</taxon>
        <taxon>Metazoa</taxon>
        <taxon>Spiralia</taxon>
        <taxon>Lophotrochozoa</taxon>
        <taxon>Mollusca</taxon>
        <taxon>Bivalvia</taxon>
        <taxon>Autobranchia</taxon>
        <taxon>Pteriomorphia</taxon>
        <taxon>Ostreida</taxon>
        <taxon>Ostreoidea</taxon>
        <taxon>Ostreidae</taxon>
        <taxon>Crassostrea</taxon>
    </lineage>
</organism>
<dbReference type="GeneID" id="111132111"/>
<sequence length="175" mass="20387">MQSNTFLWFFTLLFLIEIEAVWWSTRGNENCPRRNGTDPYYFGTTNLLCRLREKREAPRRAQWEISHRFLYYQGYYFDFLENSKVEIGRSRLDGHRCDGGLEASPAGYSNVSIECLKGCARNYRCHFGDHSLFFNNCHFFANRLSSVLCTSKEGLCPTWCLKSCDDATDYSTEGV</sequence>
<protein>
    <submittedName>
        <fullName evidence="3">Uncharacterized protein LOC111132111</fullName>
    </submittedName>
    <submittedName>
        <fullName evidence="4">Uncharacterized protein LOC111132112</fullName>
    </submittedName>
</protein>
<dbReference type="RefSeq" id="XP_022335510.1">
    <property type="nucleotide sequence ID" value="XM_022479802.1"/>
</dbReference>
<proteinExistence type="predicted"/>
<keyword evidence="1" id="KW-0732">Signal</keyword>
<dbReference type="KEGG" id="cvn:111132111"/>
<evidence type="ECO:0000256" key="1">
    <source>
        <dbReference type="SAM" id="SignalP"/>
    </source>
</evidence>
<accession>A0A8B8E5Q6</accession>
<dbReference type="AlphaFoldDB" id="A0A8B8E5Q6"/>
<evidence type="ECO:0000313" key="2">
    <source>
        <dbReference type="Proteomes" id="UP000694844"/>
    </source>
</evidence>
<evidence type="ECO:0000313" key="3">
    <source>
        <dbReference type="RefSeq" id="XP_022335510.1"/>
    </source>
</evidence>
<feature type="chain" id="PRO_5044666398" evidence="1">
    <location>
        <begin position="21"/>
        <end position="175"/>
    </location>
</feature>
<dbReference type="RefSeq" id="XP_022335511.1">
    <property type="nucleotide sequence ID" value="XM_022479803.1"/>
</dbReference>
<reference evidence="3 4" key="1">
    <citation type="submission" date="2025-04" db="UniProtKB">
        <authorList>
            <consortium name="RefSeq"/>
        </authorList>
    </citation>
    <scope>IDENTIFICATION</scope>
    <source>
        <tissue evidence="3 4">Whole sample</tissue>
    </source>
</reference>
<name>A0A8B8E5Q6_CRAVI</name>
<feature type="signal peptide" evidence="1">
    <location>
        <begin position="1"/>
        <end position="20"/>
    </location>
</feature>
<dbReference type="KEGG" id="cvn:111132112"/>
<dbReference type="OrthoDB" id="6082640at2759"/>
<gene>
    <name evidence="3" type="primary">LOC111132111</name>
    <name evidence="4" type="synonym">LOC111132112</name>
</gene>